<accession>A0AC60QB07</accession>
<proteinExistence type="predicted"/>
<evidence type="ECO:0000313" key="2">
    <source>
        <dbReference type="Proteomes" id="UP000805193"/>
    </source>
</evidence>
<sequence>METLGRLLQSALAAFYVGALDDPESLERESWKEQILQLAHKCFQEVDKEDWTISVGGAMQAQLPLYNSYPEDKCTLLQLLGVVMKKVANKQFVNGALDKIFEHVNHTHPEEREDFTGDNYHEKLLATVVLSYGHVSLQAPASILTTRVETPILRSAAKFYQASKDPSVRQAMLHTVRMIADAVHPDRLQEAYTFHSRGELVTQMRVMLKAENPTIVTTTTRALVLQALASLVKLEPVLPPSERVGLVETAVSRVYSLPSKNPSLLYDEAINGDELKDYPELVILSLSALDQFLAQLLFKDRSPDNFQLMIKVLIPWLTSKQEFERERCLNSIWKLMSFYCDHIEIGVFQIFSCFGFVLGLLVPRCTDPSLSIRNTALKCVQFSLEINNKSQSLSSKDDSDIHLVEELQPIIQRPDPDSLYSVTQGLAKIIAQKVQSIQLLSLTTSLMLGLTDPISQSSAGASVVLTGVIKLRGGELRAEGVCAVQEIFRVAEMEGCTREVFGHVFSALLLVAASYVGIPALPAQPSGDPKGATGDHSKLVPLRLICQHCPRHVPAIITSLHSSLATQKDSQRVAVVALFTEFLAQSFPGSQPLVEPLMGDVLGRLVDPCLAVRRLCIRGLAWVGRAEGDLVHRYSGTVLSAMISGMDDKDDSEQKIMLEAVNGLTTLLAQADEHDVSSFIVTVSLRLRNMFEKDKAEVRAAAFKLFGDLAKFGHGECKDAFIEQAMNNFITLLVHLNEDDRQVVKVNDFEEHMANFVTLCLGHLKSPQAVIQCNAALLLGFLLGNAPAEMHDSLPYDRVCAALIVLLKADTVEQRTRAAEALSLLHNY</sequence>
<organism evidence="1 2">
    <name type="scientific">Ixodes persulcatus</name>
    <name type="common">Taiga tick</name>
    <dbReference type="NCBI Taxonomy" id="34615"/>
    <lineage>
        <taxon>Eukaryota</taxon>
        <taxon>Metazoa</taxon>
        <taxon>Ecdysozoa</taxon>
        <taxon>Arthropoda</taxon>
        <taxon>Chelicerata</taxon>
        <taxon>Arachnida</taxon>
        <taxon>Acari</taxon>
        <taxon>Parasitiformes</taxon>
        <taxon>Ixodida</taxon>
        <taxon>Ixodoidea</taxon>
        <taxon>Ixodidae</taxon>
        <taxon>Ixodinae</taxon>
        <taxon>Ixodes</taxon>
    </lineage>
</organism>
<keyword evidence="2" id="KW-1185">Reference proteome</keyword>
<dbReference type="EMBL" id="JABSTQ010009243">
    <property type="protein sequence ID" value="KAG0431230.1"/>
    <property type="molecule type" value="Genomic_DNA"/>
</dbReference>
<gene>
    <name evidence="1" type="ORF">HPB47_021968</name>
</gene>
<name>A0AC60QB07_IXOPE</name>
<protein>
    <submittedName>
        <fullName evidence="1">Uncharacterized protein</fullName>
    </submittedName>
</protein>
<dbReference type="Proteomes" id="UP000805193">
    <property type="component" value="Unassembled WGS sequence"/>
</dbReference>
<evidence type="ECO:0000313" key="1">
    <source>
        <dbReference type="EMBL" id="KAG0431230.1"/>
    </source>
</evidence>
<comment type="caution">
    <text evidence="1">The sequence shown here is derived from an EMBL/GenBank/DDBJ whole genome shotgun (WGS) entry which is preliminary data.</text>
</comment>
<reference evidence="1 2" key="1">
    <citation type="journal article" date="2020" name="Cell">
        <title>Large-Scale Comparative Analyses of Tick Genomes Elucidate Their Genetic Diversity and Vector Capacities.</title>
        <authorList>
            <consortium name="Tick Genome and Microbiome Consortium (TIGMIC)"/>
            <person name="Jia N."/>
            <person name="Wang J."/>
            <person name="Shi W."/>
            <person name="Du L."/>
            <person name="Sun Y."/>
            <person name="Zhan W."/>
            <person name="Jiang J.F."/>
            <person name="Wang Q."/>
            <person name="Zhang B."/>
            <person name="Ji P."/>
            <person name="Bell-Sakyi L."/>
            <person name="Cui X.M."/>
            <person name="Yuan T.T."/>
            <person name="Jiang B.G."/>
            <person name="Yang W.F."/>
            <person name="Lam T.T."/>
            <person name="Chang Q.C."/>
            <person name="Ding S.J."/>
            <person name="Wang X.J."/>
            <person name="Zhu J.G."/>
            <person name="Ruan X.D."/>
            <person name="Zhao L."/>
            <person name="Wei J.T."/>
            <person name="Ye R.Z."/>
            <person name="Que T.C."/>
            <person name="Du C.H."/>
            <person name="Zhou Y.H."/>
            <person name="Cheng J.X."/>
            <person name="Dai P.F."/>
            <person name="Guo W.B."/>
            <person name="Han X.H."/>
            <person name="Huang E.J."/>
            <person name="Li L.F."/>
            <person name="Wei W."/>
            <person name="Gao Y.C."/>
            <person name="Liu J.Z."/>
            <person name="Shao H.Z."/>
            <person name="Wang X."/>
            <person name="Wang C.C."/>
            <person name="Yang T.C."/>
            <person name="Huo Q.B."/>
            <person name="Li W."/>
            <person name="Chen H.Y."/>
            <person name="Chen S.E."/>
            <person name="Zhou L.G."/>
            <person name="Ni X.B."/>
            <person name="Tian J.H."/>
            <person name="Sheng Y."/>
            <person name="Liu T."/>
            <person name="Pan Y.S."/>
            <person name="Xia L.Y."/>
            <person name="Li J."/>
            <person name="Zhao F."/>
            <person name="Cao W.C."/>
        </authorList>
    </citation>
    <scope>NUCLEOTIDE SEQUENCE [LARGE SCALE GENOMIC DNA]</scope>
    <source>
        <strain evidence="1">Iper-2018</strain>
    </source>
</reference>